<comment type="caution">
    <text evidence="7">The sequence shown here is derived from an EMBL/GenBank/DDBJ whole genome shotgun (WGS) entry which is preliminary data.</text>
</comment>
<feature type="domain" description="XRRM" evidence="6">
    <location>
        <begin position="733"/>
        <end position="898"/>
    </location>
</feature>
<dbReference type="GO" id="GO:1990904">
    <property type="term" value="C:ribonucleoprotein complex"/>
    <property type="evidence" value="ECO:0007669"/>
    <property type="project" value="UniProtKB-UniRule"/>
</dbReference>
<dbReference type="Pfam" id="PF11523">
    <property type="entry name" value="DUF3223"/>
    <property type="match status" value="1"/>
</dbReference>
<organism evidence="7">
    <name type="scientific">Cladocopium goreaui</name>
    <dbReference type="NCBI Taxonomy" id="2562237"/>
    <lineage>
        <taxon>Eukaryota</taxon>
        <taxon>Sar</taxon>
        <taxon>Alveolata</taxon>
        <taxon>Dinophyceae</taxon>
        <taxon>Suessiales</taxon>
        <taxon>Symbiodiniaceae</taxon>
        <taxon>Cladocopium</taxon>
    </lineage>
</organism>
<feature type="compositionally biased region" description="Basic residues" evidence="5">
    <location>
        <begin position="889"/>
        <end position="906"/>
    </location>
</feature>
<feature type="compositionally biased region" description="Acidic residues" evidence="5">
    <location>
        <begin position="798"/>
        <end position="820"/>
    </location>
</feature>
<dbReference type="InterPro" id="IPR033443">
    <property type="entry name" value="PROP1-like_PPR_dom"/>
</dbReference>
<dbReference type="Gene3D" id="3.10.450.40">
    <property type="match status" value="1"/>
</dbReference>
<dbReference type="EMBL" id="CAMXCT020000615">
    <property type="protein sequence ID" value="CAL1134556.1"/>
    <property type="molecule type" value="Genomic_DNA"/>
</dbReference>
<dbReference type="Proteomes" id="UP001152797">
    <property type="component" value="Unassembled WGS sequence"/>
</dbReference>
<feature type="region of interest" description="Disordered" evidence="5">
    <location>
        <begin position="776"/>
        <end position="831"/>
    </location>
</feature>
<dbReference type="Gene3D" id="3.30.70.330">
    <property type="match status" value="1"/>
</dbReference>
<dbReference type="PROSITE" id="PS51939">
    <property type="entry name" value="XRRM"/>
    <property type="match status" value="1"/>
</dbReference>
<evidence type="ECO:0000256" key="5">
    <source>
        <dbReference type="SAM" id="MobiDB-lite"/>
    </source>
</evidence>
<feature type="region of interest" description="Disordered" evidence="5">
    <location>
        <begin position="858"/>
        <end position="906"/>
    </location>
</feature>
<dbReference type="AlphaFoldDB" id="A0A9P1BXA2"/>
<dbReference type="Pfam" id="PF08777">
    <property type="entry name" value="RRM_3"/>
    <property type="match status" value="1"/>
</dbReference>
<feature type="compositionally biased region" description="Basic and acidic residues" evidence="5">
    <location>
        <begin position="874"/>
        <end position="888"/>
    </location>
</feature>
<dbReference type="OrthoDB" id="26970at2759"/>
<dbReference type="PANTHER" id="PTHR47447">
    <property type="entry name" value="OS03G0856100 PROTEIN"/>
    <property type="match status" value="1"/>
</dbReference>
<dbReference type="InterPro" id="IPR035979">
    <property type="entry name" value="RBD_domain_sf"/>
</dbReference>
<protein>
    <submittedName>
        <fullName evidence="9">Smr domain-containing protein</fullName>
    </submittedName>
</protein>
<evidence type="ECO:0000313" key="7">
    <source>
        <dbReference type="EMBL" id="CAI3981181.1"/>
    </source>
</evidence>
<feature type="region of interest" description="Disordered" evidence="5">
    <location>
        <begin position="1"/>
        <end position="39"/>
    </location>
</feature>
<dbReference type="SUPFAM" id="SSF54928">
    <property type="entry name" value="RNA-binding domain, RBD"/>
    <property type="match status" value="1"/>
</dbReference>
<evidence type="ECO:0000256" key="4">
    <source>
        <dbReference type="PROSITE-ProRule" id="PRU01288"/>
    </source>
</evidence>
<dbReference type="PROSITE" id="PS51375">
    <property type="entry name" value="PPR"/>
    <property type="match status" value="3"/>
</dbReference>
<dbReference type="Gene3D" id="1.25.40.10">
    <property type="entry name" value="Tetratricopeptide repeat domain"/>
    <property type="match status" value="3"/>
</dbReference>
<evidence type="ECO:0000313" key="10">
    <source>
        <dbReference type="Proteomes" id="UP001152797"/>
    </source>
</evidence>
<dbReference type="InterPro" id="IPR014886">
    <property type="entry name" value="La_xRRM"/>
</dbReference>
<dbReference type="Pfam" id="PF17177">
    <property type="entry name" value="PPR_long"/>
    <property type="match status" value="1"/>
</dbReference>
<feature type="compositionally biased region" description="Basic and acidic residues" evidence="5">
    <location>
        <begin position="776"/>
        <end position="796"/>
    </location>
</feature>
<sequence length="906" mass="98647">MGDGVSPPSASGRFSRLVTPHLKDDGAPGRGTGPQGVQRAKVQVRGDVPPWEAVKIIGSLGRETKWQDALALFWPLHRKMSYNTRVWNAVISACASGGSRSWEAALGVLERLEADPYCDADVFSYNAVLAALMSTWQLDSAVRLLHDLPSRQIHPDTCSFNTVMGTLARQPKYCNIVLSMLEECGKGPGQDAQSFNIAIAACSRANQWEKAGELRPLPFLQAAVFDFGLTVIHDDSCYTSAISSCKAASQAAELLRTMKRAHSMPKLPNAHCPAASLKLVAMKINRAKSQQLEITTIAFNAIIDSCEKGAQWDLALHLLQEMSDERIARSTSSYNSALRACGACRRWQRSAGLLDAMAADSCKPDIVSFTGVISACVRGQAWQQALEVRNSIDSLGLELDEATWTCLLTACAVGQQWRTAWGFYAECFNLTGREPSIIISNALLGALERAGRWSEALYLLQRLKGRGANEVSYSATIGACGRSSRWEWSVWLLAELRQQGLGVQDPDAGRRWARSATKAPAVDGRRPYWWWAPCAPQESKETKDGTEGTEGALGFQEDTTADPSKATEAVEKPAEPAAQPVKPIYLAGRAFTNRTELQDHVKKIQDSKVNEDASKGDLTVEENLFIFHLLLHHPKAVEKMTKPISHFRYGTYDKFKNKCFISVAVDGTEEGVSAAKSMSVIFPNTSGNGAAATSSATAGLVAVPPPDEKKEKGQKRNREERPPPEPRVFEPQEMVRGCVVDIKGLPPNVNYGRLKELLNGCGKVKFLQLLKVPKASKEPPQKKAKVEEEGAEKADAADAAEGEKDEDPAKEEEAEEEEESPVTARCRFADPEGASGALTALSGAEVQGATVEVALLEGEEEEAYWEESNRKRKEAFENPKGKGKDGKGKKGKGKGKGKKGKNKSDD</sequence>
<dbReference type="EMBL" id="CAMXCT010000615">
    <property type="protein sequence ID" value="CAI3981181.1"/>
    <property type="molecule type" value="Genomic_DNA"/>
</dbReference>
<reference evidence="8" key="2">
    <citation type="submission" date="2024-04" db="EMBL/GenBank/DDBJ databases">
        <authorList>
            <person name="Chen Y."/>
            <person name="Shah S."/>
            <person name="Dougan E. K."/>
            <person name="Thang M."/>
            <person name="Chan C."/>
        </authorList>
    </citation>
    <scope>NUCLEOTIDE SEQUENCE [LARGE SCALE GENOMIC DNA]</scope>
</reference>
<dbReference type="InterPro" id="IPR011990">
    <property type="entry name" value="TPR-like_helical_dom_sf"/>
</dbReference>
<dbReference type="EMBL" id="CAMXCT030000615">
    <property type="protein sequence ID" value="CAL4768493.1"/>
    <property type="molecule type" value="Genomic_DNA"/>
</dbReference>
<feature type="region of interest" description="Disordered" evidence="5">
    <location>
        <begin position="536"/>
        <end position="578"/>
    </location>
</feature>
<evidence type="ECO:0000313" key="9">
    <source>
        <dbReference type="EMBL" id="CAL4768493.1"/>
    </source>
</evidence>
<dbReference type="PANTHER" id="PTHR47447:SF17">
    <property type="entry name" value="OS12G0638900 PROTEIN"/>
    <property type="match status" value="1"/>
</dbReference>
<feature type="compositionally biased region" description="Basic and acidic residues" evidence="5">
    <location>
        <begin position="706"/>
        <end position="730"/>
    </location>
</feature>
<feature type="repeat" description="PPR" evidence="3">
    <location>
        <begin position="121"/>
        <end position="155"/>
    </location>
</feature>
<dbReference type="InterPro" id="IPR002885">
    <property type="entry name" value="PPR_rpt"/>
</dbReference>
<feature type="repeat" description="PPR" evidence="3">
    <location>
        <begin position="295"/>
        <end position="329"/>
    </location>
</feature>
<dbReference type="Pfam" id="PF13041">
    <property type="entry name" value="PPR_2"/>
    <property type="match status" value="1"/>
</dbReference>
<gene>
    <name evidence="7" type="ORF">C1SCF055_LOCUS8995</name>
</gene>
<dbReference type="InterPro" id="IPR012677">
    <property type="entry name" value="Nucleotide-bd_a/b_plait_sf"/>
</dbReference>
<feature type="region of interest" description="Disordered" evidence="5">
    <location>
        <begin position="693"/>
        <end position="730"/>
    </location>
</feature>
<proteinExistence type="predicted"/>
<dbReference type="GO" id="GO:0003723">
    <property type="term" value="F:RNA binding"/>
    <property type="evidence" value="ECO:0007669"/>
    <property type="project" value="UniProtKB-KW"/>
</dbReference>
<feature type="repeat" description="PPR" evidence="3">
    <location>
        <begin position="330"/>
        <end position="364"/>
    </location>
</feature>
<dbReference type="Pfam" id="PF01535">
    <property type="entry name" value="PPR"/>
    <property type="match status" value="2"/>
</dbReference>
<keyword evidence="1" id="KW-0677">Repeat</keyword>
<reference evidence="7" key="1">
    <citation type="submission" date="2022-10" db="EMBL/GenBank/DDBJ databases">
        <authorList>
            <person name="Chen Y."/>
            <person name="Dougan E. K."/>
            <person name="Chan C."/>
            <person name="Rhodes N."/>
            <person name="Thang M."/>
        </authorList>
    </citation>
    <scope>NUCLEOTIDE SEQUENCE</scope>
</reference>
<evidence type="ECO:0000313" key="8">
    <source>
        <dbReference type="EMBL" id="CAL1134556.1"/>
    </source>
</evidence>
<evidence type="ECO:0000256" key="2">
    <source>
        <dbReference type="ARBA" id="ARBA00022884"/>
    </source>
</evidence>
<name>A0A9P1BXA2_9DINO</name>
<keyword evidence="10" id="KW-1185">Reference proteome</keyword>
<accession>A0A9P1BXA2</accession>
<evidence type="ECO:0000256" key="3">
    <source>
        <dbReference type="PROSITE-ProRule" id="PRU00708"/>
    </source>
</evidence>
<keyword evidence="2 4" id="KW-0694">RNA-binding</keyword>
<evidence type="ECO:0000256" key="1">
    <source>
        <dbReference type="ARBA" id="ARBA00022737"/>
    </source>
</evidence>
<evidence type="ECO:0000259" key="6">
    <source>
        <dbReference type="PROSITE" id="PS51939"/>
    </source>
</evidence>